<keyword evidence="3" id="KW-0378">Hydrolase</keyword>
<evidence type="ECO:0000256" key="3">
    <source>
        <dbReference type="ARBA" id="ARBA00022801"/>
    </source>
</evidence>
<dbReference type="Proteomes" id="UP000218811">
    <property type="component" value="Unassembled WGS sequence"/>
</dbReference>
<evidence type="ECO:0000256" key="1">
    <source>
        <dbReference type="ARBA" id="ARBA00011062"/>
    </source>
</evidence>
<organism evidence="6 7">
    <name type="scientific">Wolfiporia cocos (strain MD-104)</name>
    <name type="common">Brown rot fungus</name>
    <dbReference type="NCBI Taxonomy" id="742152"/>
    <lineage>
        <taxon>Eukaryota</taxon>
        <taxon>Fungi</taxon>
        <taxon>Dikarya</taxon>
        <taxon>Basidiomycota</taxon>
        <taxon>Agaricomycotina</taxon>
        <taxon>Agaricomycetes</taxon>
        <taxon>Polyporales</taxon>
        <taxon>Phaeolaceae</taxon>
        <taxon>Wolfiporia</taxon>
    </lineage>
</organism>
<reference evidence="6 7" key="1">
    <citation type="journal article" date="2012" name="Science">
        <title>The Paleozoic origin of enzymatic lignin decomposition reconstructed from 31 fungal genomes.</title>
        <authorList>
            <person name="Floudas D."/>
            <person name="Binder M."/>
            <person name="Riley R."/>
            <person name="Barry K."/>
            <person name="Blanchette R.A."/>
            <person name="Henrissat B."/>
            <person name="Martinez A.T."/>
            <person name="Otillar R."/>
            <person name="Spatafora J.W."/>
            <person name="Yadav J.S."/>
            <person name="Aerts A."/>
            <person name="Benoit I."/>
            <person name="Boyd A."/>
            <person name="Carlson A."/>
            <person name="Copeland A."/>
            <person name="Coutinho P.M."/>
            <person name="de Vries R.P."/>
            <person name="Ferreira P."/>
            <person name="Findley K."/>
            <person name="Foster B."/>
            <person name="Gaskell J."/>
            <person name="Glotzer D."/>
            <person name="Gorecki P."/>
            <person name="Heitman J."/>
            <person name="Hesse C."/>
            <person name="Hori C."/>
            <person name="Igarashi K."/>
            <person name="Jurgens J.A."/>
            <person name="Kallen N."/>
            <person name="Kersten P."/>
            <person name="Kohler A."/>
            <person name="Kuees U."/>
            <person name="Kumar T.K.A."/>
            <person name="Kuo A."/>
            <person name="LaButti K."/>
            <person name="Larrondo L.F."/>
            <person name="Lindquist E."/>
            <person name="Ling A."/>
            <person name="Lombard V."/>
            <person name="Lucas S."/>
            <person name="Lundell T."/>
            <person name="Martin R."/>
            <person name="McLaughlin D.J."/>
            <person name="Morgenstern I."/>
            <person name="Morin E."/>
            <person name="Murat C."/>
            <person name="Nagy L.G."/>
            <person name="Nolan M."/>
            <person name="Ohm R.A."/>
            <person name="Patyshakuliyeva A."/>
            <person name="Rokas A."/>
            <person name="Ruiz-Duenas F.J."/>
            <person name="Sabat G."/>
            <person name="Salamov A."/>
            <person name="Samejima M."/>
            <person name="Schmutz J."/>
            <person name="Slot J.C."/>
            <person name="St John F."/>
            <person name="Stenlid J."/>
            <person name="Sun H."/>
            <person name="Sun S."/>
            <person name="Syed K."/>
            <person name="Tsang A."/>
            <person name="Wiebenga A."/>
            <person name="Young D."/>
            <person name="Pisabarro A."/>
            <person name="Eastwood D.C."/>
            <person name="Martin F."/>
            <person name="Cullen D."/>
            <person name="Grigoriev I.V."/>
            <person name="Hibbett D.S."/>
        </authorList>
    </citation>
    <scope>NUCLEOTIDE SEQUENCE [LARGE SCALE GENOMIC DNA]</scope>
    <source>
        <strain evidence="6 7">MD-104</strain>
    </source>
</reference>
<evidence type="ECO:0000259" key="5">
    <source>
        <dbReference type="Pfam" id="PF01975"/>
    </source>
</evidence>
<gene>
    <name evidence="6" type="ORF">WOLCODRAFT_153054</name>
</gene>
<evidence type="ECO:0000313" key="6">
    <source>
        <dbReference type="EMBL" id="PCH43004.1"/>
    </source>
</evidence>
<evidence type="ECO:0000256" key="4">
    <source>
        <dbReference type="SAM" id="SignalP"/>
    </source>
</evidence>
<sequence>MLKSCAITLACGVTAAFAHNIIISNDDGWATAQIRAQYAALKEADYDVILSCPALNQSGKGSQSITPTPLSVPCEFDTCPVGSPPEGFNASDSRLNYVNAYPVDAVRYGIQVLAPEFFNKVPDFVVTGPNIGNSFGILVPLSGTVGAAAEASIEGIPATAFSGASGTQVSYTTLDSDPDAESSRAARLYSALTIHYVQTILNNTVPGTPLLPPNVIVNVNYPSINNCSEIAGFTWVFSRNITNTGGTDLNVCGSTTLPTARQVIAAEGCYVSVTALDAISKKDVDAATQTAVYARLLGLPSSCLH</sequence>
<dbReference type="InterPro" id="IPR002828">
    <property type="entry name" value="SurE-like_Pase/nucleotidase"/>
</dbReference>
<comment type="similarity">
    <text evidence="1">Belongs to the SurE nucleotidase family.</text>
</comment>
<dbReference type="OMA" id="RTTACQY"/>
<keyword evidence="7" id="KW-1185">Reference proteome</keyword>
<dbReference type="InterPro" id="IPR030048">
    <property type="entry name" value="SurE"/>
</dbReference>
<dbReference type="InterPro" id="IPR036523">
    <property type="entry name" value="SurE-like_sf"/>
</dbReference>
<feature type="chain" id="PRO_5013615090" evidence="4">
    <location>
        <begin position="19"/>
        <end position="305"/>
    </location>
</feature>
<dbReference type="GO" id="GO:0046872">
    <property type="term" value="F:metal ion binding"/>
    <property type="evidence" value="ECO:0007669"/>
    <property type="project" value="UniProtKB-KW"/>
</dbReference>
<feature type="domain" description="Survival protein SurE-like phosphatase/nucleotidase" evidence="5">
    <location>
        <begin position="21"/>
        <end position="235"/>
    </location>
</feature>
<dbReference type="Pfam" id="PF01975">
    <property type="entry name" value="SurE"/>
    <property type="match status" value="1"/>
</dbReference>
<dbReference type="PANTHER" id="PTHR30457:SF0">
    <property type="entry name" value="PHOSPHATASE, PUTATIVE (AFU_ORTHOLOGUE AFUA_4G01070)-RELATED"/>
    <property type="match status" value="1"/>
</dbReference>
<dbReference type="Gene3D" id="3.40.1210.10">
    <property type="entry name" value="Survival protein SurE-like phosphatase/nucleotidase"/>
    <property type="match status" value="1"/>
</dbReference>
<dbReference type="PANTHER" id="PTHR30457">
    <property type="entry name" value="5'-NUCLEOTIDASE SURE"/>
    <property type="match status" value="1"/>
</dbReference>
<proteinExistence type="inferred from homology"/>
<accession>A0A2H3K1U2</accession>
<dbReference type="OrthoDB" id="4018688at2759"/>
<name>A0A2H3K1U2_WOLCO</name>
<dbReference type="STRING" id="742152.A0A2H3K1U2"/>
<dbReference type="AlphaFoldDB" id="A0A2H3K1U2"/>
<evidence type="ECO:0000256" key="2">
    <source>
        <dbReference type="ARBA" id="ARBA00022723"/>
    </source>
</evidence>
<keyword evidence="2" id="KW-0479">Metal-binding</keyword>
<dbReference type="EMBL" id="KB468135">
    <property type="protein sequence ID" value="PCH43004.1"/>
    <property type="molecule type" value="Genomic_DNA"/>
</dbReference>
<dbReference type="GO" id="GO:0008252">
    <property type="term" value="F:nucleotidase activity"/>
    <property type="evidence" value="ECO:0007669"/>
    <property type="project" value="InterPro"/>
</dbReference>
<feature type="signal peptide" evidence="4">
    <location>
        <begin position="1"/>
        <end position="18"/>
    </location>
</feature>
<dbReference type="SUPFAM" id="SSF64167">
    <property type="entry name" value="SurE-like"/>
    <property type="match status" value="1"/>
</dbReference>
<evidence type="ECO:0000313" key="7">
    <source>
        <dbReference type="Proteomes" id="UP000218811"/>
    </source>
</evidence>
<protein>
    <submittedName>
        <fullName evidence="6">Sure-like protein</fullName>
    </submittedName>
</protein>
<keyword evidence="4" id="KW-0732">Signal</keyword>